<dbReference type="AlphaFoldDB" id="A0A545TZ59"/>
<evidence type="ECO:0000313" key="6">
    <source>
        <dbReference type="Proteomes" id="UP000319732"/>
    </source>
</evidence>
<evidence type="ECO:0000256" key="3">
    <source>
        <dbReference type="ARBA" id="ARBA00023125"/>
    </source>
</evidence>
<evidence type="ECO:0000256" key="2">
    <source>
        <dbReference type="ARBA" id="ARBA00023015"/>
    </source>
</evidence>
<dbReference type="GO" id="GO:0045892">
    <property type="term" value="P:negative regulation of DNA-templated transcription"/>
    <property type="evidence" value="ECO:0007669"/>
    <property type="project" value="InterPro"/>
</dbReference>
<sequence length="128" mass="14650">MSKAPQLSDTEWELMKVLWECAPAPVNEIASKVAPARQWHPKTVRTMLMRLFKKGMVKQSVQDNVYHYSPAYTREECTTYAAESFVQRVFDGSLAPMVAHFTKTRRLSAEDKKALERLLSDTDQPGED</sequence>
<evidence type="ECO:0000313" key="5">
    <source>
        <dbReference type="EMBL" id="TQV82494.1"/>
    </source>
</evidence>
<dbReference type="Pfam" id="PF03965">
    <property type="entry name" value="Penicillinase_R"/>
    <property type="match status" value="1"/>
</dbReference>
<dbReference type="InterPro" id="IPR005650">
    <property type="entry name" value="BlaI_family"/>
</dbReference>
<keyword evidence="2" id="KW-0805">Transcription regulation</keyword>
<dbReference type="PIRSF" id="PIRSF019455">
    <property type="entry name" value="CopR_AtkY"/>
    <property type="match status" value="1"/>
</dbReference>
<dbReference type="RefSeq" id="WP_142903510.1">
    <property type="nucleotide sequence ID" value="NZ_ML660090.1"/>
</dbReference>
<protein>
    <submittedName>
        <fullName evidence="5">BlaI/MecI/CopY family transcriptional regulator</fullName>
    </submittedName>
</protein>
<evidence type="ECO:0000256" key="1">
    <source>
        <dbReference type="ARBA" id="ARBA00011046"/>
    </source>
</evidence>
<comment type="similarity">
    <text evidence="1">Belongs to the BlaI transcriptional regulatory family.</text>
</comment>
<evidence type="ECO:0000256" key="4">
    <source>
        <dbReference type="ARBA" id="ARBA00023163"/>
    </source>
</evidence>
<keyword evidence="6" id="KW-1185">Reference proteome</keyword>
<dbReference type="GO" id="GO:0003677">
    <property type="term" value="F:DNA binding"/>
    <property type="evidence" value="ECO:0007669"/>
    <property type="project" value="UniProtKB-KW"/>
</dbReference>
<gene>
    <name evidence="5" type="ORF">FKG94_07070</name>
</gene>
<comment type="caution">
    <text evidence="5">The sequence shown here is derived from an EMBL/GenBank/DDBJ whole genome shotgun (WGS) entry which is preliminary data.</text>
</comment>
<keyword evidence="3" id="KW-0238">DNA-binding</keyword>
<keyword evidence="4" id="KW-0804">Transcription</keyword>
<dbReference type="EMBL" id="VHSG01000007">
    <property type="protein sequence ID" value="TQV82494.1"/>
    <property type="molecule type" value="Genomic_DNA"/>
</dbReference>
<dbReference type="Gene3D" id="1.10.4040.10">
    <property type="entry name" value="Penicillinase repressor domain"/>
    <property type="match status" value="1"/>
</dbReference>
<dbReference type="SUPFAM" id="SSF46785">
    <property type="entry name" value="Winged helix' DNA-binding domain"/>
    <property type="match status" value="1"/>
</dbReference>
<dbReference type="Proteomes" id="UP000319732">
    <property type="component" value="Unassembled WGS sequence"/>
</dbReference>
<dbReference type="Gene3D" id="1.10.10.10">
    <property type="entry name" value="Winged helix-like DNA-binding domain superfamily/Winged helix DNA-binding domain"/>
    <property type="match status" value="1"/>
</dbReference>
<proteinExistence type="inferred from homology"/>
<dbReference type="OrthoDB" id="279010at2"/>
<accession>A0A545TZ59</accession>
<dbReference type="InterPro" id="IPR036390">
    <property type="entry name" value="WH_DNA-bd_sf"/>
</dbReference>
<name>A0A545TZ59_9GAMM</name>
<dbReference type="InterPro" id="IPR036388">
    <property type="entry name" value="WH-like_DNA-bd_sf"/>
</dbReference>
<organism evidence="5 6">
    <name type="scientific">Exilibacterium tricleocarpae</name>
    <dbReference type="NCBI Taxonomy" id="2591008"/>
    <lineage>
        <taxon>Bacteria</taxon>
        <taxon>Pseudomonadati</taxon>
        <taxon>Pseudomonadota</taxon>
        <taxon>Gammaproteobacteria</taxon>
        <taxon>Cellvibrionales</taxon>
        <taxon>Cellvibrionaceae</taxon>
        <taxon>Exilibacterium</taxon>
    </lineage>
</organism>
<reference evidence="5 6" key="1">
    <citation type="submission" date="2019-06" db="EMBL/GenBank/DDBJ databases">
        <title>Whole genome sequence for Cellvibrionaceae sp. R142.</title>
        <authorList>
            <person name="Wang G."/>
        </authorList>
    </citation>
    <scope>NUCLEOTIDE SEQUENCE [LARGE SCALE GENOMIC DNA]</scope>
    <source>
        <strain evidence="5 6">R142</strain>
    </source>
</reference>